<protein>
    <submittedName>
        <fullName evidence="2">Uncharacterized protein</fullName>
    </submittedName>
</protein>
<dbReference type="Proteomes" id="UP000249619">
    <property type="component" value="Unassembled WGS sequence"/>
</dbReference>
<evidence type="ECO:0000313" key="2">
    <source>
        <dbReference type="EMBL" id="RAR13561.1"/>
    </source>
</evidence>
<sequence>MSMALPTAARSPKPHEPRPPEKRCQGDTGRVRLLTTGELAPDAIPATWQALPSTQGMGGKI</sequence>
<organism evidence="2 3">
    <name type="scientific">Stemphylium lycopersici</name>
    <name type="common">Tomato gray leaf spot disease fungus</name>
    <name type="synonym">Thyrospora lycopersici</name>
    <dbReference type="NCBI Taxonomy" id="183478"/>
    <lineage>
        <taxon>Eukaryota</taxon>
        <taxon>Fungi</taxon>
        <taxon>Dikarya</taxon>
        <taxon>Ascomycota</taxon>
        <taxon>Pezizomycotina</taxon>
        <taxon>Dothideomycetes</taxon>
        <taxon>Pleosporomycetidae</taxon>
        <taxon>Pleosporales</taxon>
        <taxon>Pleosporineae</taxon>
        <taxon>Pleosporaceae</taxon>
        <taxon>Stemphylium</taxon>
    </lineage>
</organism>
<dbReference type="EMBL" id="QGDH01000033">
    <property type="protein sequence ID" value="RAR13561.1"/>
    <property type="molecule type" value="Genomic_DNA"/>
</dbReference>
<feature type="compositionally biased region" description="Basic and acidic residues" evidence="1">
    <location>
        <begin position="13"/>
        <end position="25"/>
    </location>
</feature>
<comment type="caution">
    <text evidence="2">The sequence shown here is derived from an EMBL/GenBank/DDBJ whole genome shotgun (WGS) entry which is preliminary data.</text>
</comment>
<proteinExistence type="predicted"/>
<dbReference type="AlphaFoldDB" id="A0A364N969"/>
<evidence type="ECO:0000313" key="3">
    <source>
        <dbReference type="Proteomes" id="UP000249619"/>
    </source>
</evidence>
<keyword evidence="3" id="KW-1185">Reference proteome</keyword>
<name>A0A364N969_STELY</name>
<reference evidence="3" key="1">
    <citation type="submission" date="2018-05" db="EMBL/GenBank/DDBJ databases">
        <title>Draft genome sequence of Stemphylium lycopersici strain CIDEFI 213.</title>
        <authorList>
            <person name="Medina R."/>
            <person name="Franco M.E.E."/>
            <person name="Lucentini C.G."/>
            <person name="Saparrat M.C.N."/>
            <person name="Balatti P.A."/>
        </authorList>
    </citation>
    <scope>NUCLEOTIDE SEQUENCE [LARGE SCALE GENOMIC DNA]</scope>
    <source>
        <strain evidence="3">CIDEFI 213</strain>
    </source>
</reference>
<feature type="region of interest" description="Disordered" evidence="1">
    <location>
        <begin position="1"/>
        <end position="28"/>
    </location>
</feature>
<accession>A0A364N969</accession>
<evidence type="ECO:0000256" key="1">
    <source>
        <dbReference type="SAM" id="MobiDB-lite"/>
    </source>
</evidence>
<gene>
    <name evidence="2" type="ORF">DDE83_003018</name>
</gene>